<dbReference type="UniPathway" id="UPA00714"/>
<comment type="catalytic activity">
    <reaction evidence="6">
        <text>3-(3-hydroxyphenyl)propanoate + NADH + O2 + H(+) = 3-(2,3-dihydroxyphenyl)propanoate + NAD(+) + H2O</text>
        <dbReference type="Rhea" id="RHEA:24785"/>
        <dbReference type="ChEBI" id="CHEBI:15377"/>
        <dbReference type="ChEBI" id="CHEBI:15378"/>
        <dbReference type="ChEBI" id="CHEBI:15379"/>
        <dbReference type="ChEBI" id="CHEBI:46951"/>
        <dbReference type="ChEBI" id="CHEBI:57277"/>
        <dbReference type="ChEBI" id="CHEBI:57540"/>
        <dbReference type="ChEBI" id="CHEBI:57945"/>
        <dbReference type="EC" id="1.14.13.127"/>
    </reaction>
</comment>
<dbReference type="InterPro" id="IPR050631">
    <property type="entry name" value="PheA/TfdB_FAD_monoxygenase"/>
</dbReference>
<evidence type="ECO:0000313" key="9">
    <source>
        <dbReference type="Proteomes" id="UP000036338"/>
    </source>
</evidence>
<evidence type="ECO:0000313" key="8">
    <source>
        <dbReference type="EMBL" id="KML53646.1"/>
    </source>
</evidence>
<dbReference type="GO" id="GO:0008688">
    <property type="term" value="F:3-(3-hydroxyphenyl)propionate hydroxylase activity"/>
    <property type="evidence" value="ECO:0007669"/>
    <property type="project" value="UniProtKB-UniRule"/>
</dbReference>
<reference evidence="8 9" key="1">
    <citation type="submission" date="2015-05" db="EMBL/GenBank/DDBJ databases">
        <title>Draft genome of Burkholderia cepacia LK29.</title>
        <authorList>
            <person name="Chan X.Y."/>
        </authorList>
    </citation>
    <scope>NUCLEOTIDE SEQUENCE [LARGE SCALE GENOMIC DNA]</scope>
    <source>
        <strain evidence="8 9">LK29</strain>
    </source>
</reference>
<dbReference type="Pfam" id="PF01494">
    <property type="entry name" value="FAD_binding_3"/>
    <property type="match status" value="1"/>
</dbReference>
<keyword evidence="2 6" id="KW-0058">Aromatic hydrocarbons catabolism</keyword>
<evidence type="ECO:0000256" key="3">
    <source>
        <dbReference type="ARBA" id="ARBA00022827"/>
    </source>
</evidence>
<accession>A0A0J5WM58</accession>
<feature type="binding site" evidence="6">
    <location>
        <begin position="278"/>
        <end position="288"/>
    </location>
    <ligand>
        <name>FAD</name>
        <dbReference type="ChEBI" id="CHEBI:57692"/>
    </ligand>
</feature>
<evidence type="ECO:0000256" key="5">
    <source>
        <dbReference type="ARBA" id="ARBA00023027"/>
    </source>
</evidence>
<dbReference type="GO" id="GO:0019622">
    <property type="term" value="P:3-(3-hydroxy)phenylpropionate catabolic process"/>
    <property type="evidence" value="ECO:0007669"/>
    <property type="project" value="UniProtKB-UniRule"/>
</dbReference>
<comment type="pathway">
    <text evidence="6">Aromatic compound metabolism; 3-phenylpropanoate degradation.</text>
</comment>
<dbReference type="EC" id="1.14.13.127" evidence="6"/>
<comment type="catalytic activity">
    <reaction evidence="6">
        <text>(2E)-3-(3-hydroxyphenyl)prop-2-enoate + NADH + O2 + H(+) = (2E)-3-(2,3-dihydroxyphenyl)prop-2-enoate + NAD(+) + H2O</text>
        <dbReference type="Rhea" id="RHEA:27846"/>
        <dbReference type="ChEBI" id="CHEBI:15377"/>
        <dbReference type="ChEBI" id="CHEBI:15378"/>
        <dbReference type="ChEBI" id="CHEBI:15379"/>
        <dbReference type="ChEBI" id="CHEBI:47928"/>
        <dbReference type="ChEBI" id="CHEBI:57540"/>
        <dbReference type="ChEBI" id="CHEBI:57945"/>
        <dbReference type="ChEBI" id="CHEBI:58642"/>
        <dbReference type="EC" id="1.14.13.127"/>
    </reaction>
</comment>
<dbReference type="InterPro" id="IPR002938">
    <property type="entry name" value="FAD-bd"/>
</dbReference>
<dbReference type="SUPFAM" id="SSF51905">
    <property type="entry name" value="FAD/NAD(P)-binding domain"/>
    <property type="match status" value="1"/>
</dbReference>
<gene>
    <name evidence="6" type="primary">mhpA</name>
    <name evidence="8" type="ORF">VL15_24040</name>
</gene>
<protein>
    <recommendedName>
        <fullName evidence="6">3-(3-hydroxy-phenyl)propionate/3-hydroxycinnamic acid hydroxylase</fullName>
        <shortName evidence="6">3-HCI hydroxylase</shortName>
        <shortName evidence="6">3-HPP hydroxylase</shortName>
        <ecNumber evidence="6">1.14.13.127</ecNumber>
    </recommendedName>
</protein>
<dbReference type="NCBIfam" id="NF004831">
    <property type="entry name" value="PRK06183.1-5"/>
    <property type="match status" value="1"/>
</dbReference>
<evidence type="ECO:0000256" key="6">
    <source>
        <dbReference type="HAMAP-Rule" id="MF_01652"/>
    </source>
</evidence>
<dbReference type="PANTHER" id="PTHR43476">
    <property type="entry name" value="3-(3-HYDROXY-PHENYL)PROPIONATE/3-HYDROXYCINNAMIC ACID HYDROXYLASE"/>
    <property type="match status" value="1"/>
</dbReference>
<keyword evidence="4 6" id="KW-0560">Oxidoreductase</keyword>
<evidence type="ECO:0000259" key="7">
    <source>
        <dbReference type="Pfam" id="PF01494"/>
    </source>
</evidence>
<comment type="cofactor">
    <cofactor evidence="6">
        <name>FAD</name>
        <dbReference type="ChEBI" id="CHEBI:57692"/>
    </cofactor>
</comment>
<sequence length="543" mass="60111">MKANNPDRTSVAIVGAGPNGVAMANLLGLYGIATVIVEKAPQIVEFPRAVGIDDEALRMFQTAGLADELSRDIIQNVPLRMFKANGECFADIRPSMREFGWWRRNIFMQQLAERTLRDGLARYPHVSLRTREEVVAVEQDDARVTLQVRRVDGQQYALEADYVVAADGGRSPMRELLGVKLAGTTHPIKWVVVDVKNAGLDQPCTALNCDPRRPNVCIYLPFNFRRWEFLVFPHEDEAAIAQPESIRALIEPYVDDVDRIEIVRARTYTHHSRIAERFVVGRVALVGDAAHLTPPWVGQGLNAGLRDVGNLAWKLAGVVNGVLHPGVIGSYESERRDHAKAMIDLADTFGAMLMPTNRLVAFLRDRVLGLARYVPGLKDYILQMRFKPMPSYTRGVALPGAPDDAVGRMIAQPDVETADGVRRKLDDVLGPWFSIVGWQCDPQACLSDDDRAYWAALGATFVQVSRSRSGTGRTRRVTSAYGSTCVEDVDNALGAWFDRHAGPLVVVRPDRYVAAQTDAVGMARVTAAFQAFAPRQQEEVHVC</sequence>
<keyword evidence="3 6" id="KW-0274">FAD</keyword>
<keyword evidence="1 6" id="KW-0285">Flavoprotein</keyword>
<dbReference type="InterPro" id="IPR036188">
    <property type="entry name" value="FAD/NAD-bd_sf"/>
</dbReference>
<dbReference type="Gene3D" id="3.50.50.60">
    <property type="entry name" value="FAD/NAD(P)-binding domain"/>
    <property type="match status" value="1"/>
</dbReference>
<comment type="caution">
    <text evidence="8">The sequence shown here is derived from an EMBL/GenBank/DDBJ whole genome shotgun (WGS) entry which is preliminary data.</text>
</comment>
<dbReference type="RefSeq" id="WP_048248991.1">
    <property type="nucleotide sequence ID" value="NZ_LDWR01000042.1"/>
</dbReference>
<evidence type="ECO:0000256" key="1">
    <source>
        <dbReference type="ARBA" id="ARBA00022630"/>
    </source>
</evidence>
<dbReference type="PATRIC" id="fig|292.27.peg.5147"/>
<dbReference type="GO" id="GO:0071949">
    <property type="term" value="F:FAD binding"/>
    <property type="evidence" value="ECO:0007669"/>
    <property type="project" value="InterPro"/>
</dbReference>
<dbReference type="GO" id="GO:0019380">
    <property type="term" value="P:3-phenylpropionate catabolic process"/>
    <property type="evidence" value="ECO:0007669"/>
    <property type="project" value="UniProtKB-UniPathway"/>
</dbReference>
<dbReference type="Proteomes" id="UP000036338">
    <property type="component" value="Unassembled WGS sequence"/>
</dbReference>
<dbReference type="InterPro" id="IPR023786">
    <property type="entry name" value="3-HPP/3HCI_hydroxylase"/>
</dbReference>
<dbReference type="NCBIfam" id="NF004829">
    <property type="entry name" value="PRK06183.1-3"/>
    <property type="match status" value="1"/>
</dbReference>
<proteinExistence type="inferred from homology"/>
<feature type="domain" description="FAD-binding" evidence="7">
    <location>
        <begin position="8"/>
        <end position="345"/>
    </location>
</feature>
<dbReference type="HAMAP" id="MF_01652">
    <property type="entry name" value="MhpA"/>
    <property type="match status" value="1"/>
</dbReference>
<dbReference type="PANTHER" id="PTHR43476:SF3">
    <property type="entry name" value="FAD-BINDING MONOOXYGENASE"/>
    <property type="match status" value="1"/>
</dbReference>
<comment type="similarity">
    <text evidence="6">Belongs to the PheA/TfdB FAD monooxygenase family.</text>
</comment>
<keyword evidence="5 6" id="KW-0520">NAD</keyword>
<comment type="function">
    <text evidence="6">Catalyzes the insertion of one atom of molecular oxygen into position 2 of the phenyl ring of 3-(3-hydroxyphenyl)propionate (3-HPP) and hydroxycinnamic acid (3HCI).</text>
</comment>
<dbReference type="PRINTS" id="PR00420">
    <property type="entry name" value="RNGMNOXGNASE"/>
</dbReference>
<dbReference type="Gene3D" id="3.30.70.2450">
    <property type="match status" value="1"/>
</dbReference>
<organism evidence="8 9">
    <name type="scientific">Burkholderia cepacia</name>
    <name type="common">Pseudomonas cepacia</name>
    <dbReference type="NCBI Taxonomy" id="292"/>
    <lineage>
        <taxon>Bacteria</taxon>
        <taxon>Pseudomonadati</taxon>
        <taxon>Pseudomonadota</taxon>
        <taxon>Betaproteobacteria</taxon>
        <taxon>Burkholderiales</taxon>
        <taxon>Burkholderiaceae</taxon>
        <taxon>Burkholderia</taxon>
        <taxon>Burkholderia cepacia complex</taxon>
    </lineage>
</organism>
<dbReference type="AlphaFoldDB" id="A0A0J5WM58"/>
<name>A0A0J5WM58_BURCE</name>
<evidence type="ECO:0000256" key="2">
    <source>
        <dbReference type="ARBA" id="ARBA00022797"/>
    </source>
</evidence>
<evidence type="ECO:0000256" key="4">
    <source>
        <dbReference type="ARBA" id="ARBA00023002"/>
    </source>
</evidence>
<feature type="binding site" evidence="6">
    <location>
        <begin position="10"/>
        <end position="39"/>
    </location>
    <ligand>
        <name>FAD</name>
        <dbReference type="ChEBI" id="CHEBI:57692"/>
    </ligand>
</feature>
<dbReference type="EMBL" id="LDWR01000042">
    <property type="protein sequence ID" value="KML53646.1"/>
    <property type="molecule type" value="Genomic_DNA"/>
</dbReference>